<feature type="transmembrane region" description="Helical" evidence="1">
    <location>
        <begin position="75"/>
        <end position="93"/>
    </location>
</feature>
<keyword evidence="3" id="KW-1185">Reference proteome</keyword>
<protein>
    <submittedName>
        <fullName evidence="2">Uncharacterized protein</fullName>
    </submittedName>
</protein>
<keyword evidence="1" id="KW-0472">Membrane</keyword>
<dbReference type="RefSeq" id="WP_036096063.1">
    <property type="nucleotide sequence ID" value="NZ_AODF01000003.1"/>
</dbReference>
<feature type="transmembrane region" description="Helical" evidence="1">
    <location>
        <begin position="48"/>
        <end position="68"/>
    </location>
</feature>
<sequence length="124" mass="14087">MKNRIKNNVLGLIIGGQTLIFGLFLIWHDNFMETRGAYQTFTNVMDDGIAAIILTVIGFVNLLCILSGWNKLKRWTLVSTAFMWGLFWAAFLFREIAGYPNSGWIFTIGLLGAIIYEAAREDFK</sequence>
<accession>A0ABP3B2V4</accession>
<dbReference type="Proteomes" id="UP000019249">
    <property type="component" value="Unassembled WGS sequence"/>
</dbReference>
<gene>
    <name evidence="2" type="ORF">MFLO_02373</name>
</gene>
<name>A0ABP3B2V4_9LIST</name>
<evidence type="ECO:0000256" key="1">
    <source>
        <dbReference type="SAM" id="Phobius"/>
    </source>
</evidence>
<feature type="transmembrane region" description="Helical" evidence="1">
    <location>
        <begin position="9"/>
        <end position="28"/>
    </location>
</feature>
<organism evidence="2 3">
    <name type="scientific">Listeria floridensis FSL S10-1187</name>
    <dbReference type="NCBI Taxonomy" id="1265817"/>
    <lineage>
        <taxon>Bacteria</taxon>
        <taxon>Bacillati</taxon>
        <taxon>Bacillota</taxon>
        <taxon>Bacilli</taxon>
        <taxon>Bacillales</taxon>
        <taxon>Listeriaceae</taxon>
        <taxon>Listeria</taxon>
    </lineage>
</organism>
<keyword evidence="1" id="KW-1133">Transmembrane helix</keyword>
<proteinExistence type="predicted"/>
<feature type="transmembrane region" description="Helical" evidence="1">
    <location>
        <begin position="99"/>
        <end position="119"/>
    </location>
</feature>
<reference evidence="2 3" key="1">
    <citation type="journal article" date="2014" name="Int. J. Syst. Evol. Microbiol.">
        <title>Listeria floridensis sp. nov., Listeria aquatica sp. nov., Listeria cornellensis sp. nov., Listeria riparia sp. nov. and Listeria grandensis sp. nov., from agricultural and natural environments.</title>
        <authorList>
            <person name="den Bakker H.C."/>
            <person name="Warchocki S."/>
            <person name="Wright E.M."/>
            <person name="Allred A.F."/>
            <person name="Ahlstrom C."/>
            <person name="Manuel C.S."/>
            <person name="Stasiewicz M.J."/>
            <person name="Burrell A."/>
            <person name="Roof S."/>
            <person name="Strawn L."/>
            <person name="Fortes E.D."/>
            <person name="Nightingale K.K."/>
            <person name="Kephart D."/>
            <person name="Wiedmann M."/>
        </authorList>
    </citation>
    <scope>NUCLEOTIDE SEQUENCE [LARGE SCALE GENOMIC DNA]</scope>
    <source>
        <strain evidence="2 3">FSL S10-1187</strain>
    </source>
</reference>
<evidence type="ECO:0000313" key="2">
    <source>
        <dbReference type="EMBL" id="EUJ33511.1"/>
    </source>
</evidence>
<evidence type="ECO:0000313" key="3">
    <source>
        <dbReference type="Proteomes" id="UP000019249"/>
    </source>
</evidence>
<comment type="caution">
    <text evidence="2">The sequence shown here is derived from an EMBL/GenBank/DDBJ whole genome shotgun (WGS) entry which is preliminary data.</text>
</comment>
<keyword evidence="1" id="KW-0812">Transmembrane</keyword>
<dbReference type="EMBL" id="AODF01000003">
    <property type="protein sequence ID" value="EUJ33511.1"/>
    <property type="molecule type" value="Genomic_DNA"/>
</dbReference>